<evidence type="ECO:0000313" key="12">
    <source>
        <dbReference type="EMBL" id="MFD1226660.1"/>
    </source>
</evidence>
<organism evidence="12 13">
    <name type="scientific">Pseudochrobactrum kiredjianiae</name>
    <dbReference type="NCBI Taxonomy" id="386305"/>
    <lineage>
        <taxon>Bacteria</taxon>
        <taxon>Pseudomonadati</taxon>
        <taxon>Pseudomonadota</taxon>
        <taxon>Alphaproteobacteria</taxon>
        <taxon>Hyphomicrobiales</taxon>
        <taxon>Brucellaceae</taxon>
        <taxon>Pseudochrobactrum</taxon>
    </lineage>
</organism>
<dbReference type="InterPro" id="IPR003593">
    <property type="entry name" value="AAA+_ATPase"/>
</dbReference>
<feature type="transmembrane region" description="Helical" evidence="9">
    <location>
        <begin position="168"/>
        <end position="188"/>
    </location>
</feature>
<dbReference type="SUPFAM" id="SSF90123">
    <property type="entry name" value="ABC transporter transmembrane region"/>
    <property type="match status" value="1"/>
</dbReference>
<dbReference type="PROSITE" id="PS50929">
    <property type="entry name" value="ABC_TM1F"/>
    <property type="match status" value="1"/>
</dbReference>
<feature type="domain" description="ABC transmembrane type-1" evidence="11">
    <location>
        <begin position="30"/>
        <end position="312"/>
    </location>
</feature>
<dbReference type="PANTHER" id="PTHR43394">
    <property type="entry name" value="ATP-DEPENDENT PERMEASE MDL1, MITOCHONDRIAL"/>
    <property type="match status" value="1"/>
</dbReference>
<feature type="transmembrane region" description="Helical" evidence="9">
    <location>
        <begin position="69"/>
        <end position="91"/>
    </location>
</feature>
<comment type="subcellular location">
    <subcellularLocation>
        <location evidence="1">Cell inner membrane</location>
    </subcellularLocation>
    <subcellularLocation>
        <location evidence="2">Cell membrane</location>
        <topology evidence="2">Multi-pass membrane protein</topology>
    </subcellularLocation>
</comment>
<dbReference type="SUPFAM" id="SSF52540">
    <property type="entry name" value="P-loop containing nucleoside triphosphate hydrolases"/>
    <property type="match status" value="1"/>
</dbReference>
<evidence type="ECO:0000256" key="7">
    <source>
        <dbReference type="ARBA" id="ARBA00022989"/>
    </source>
</evidence>
<feature type="transmembrane region" description="Helical" evidence="9">
    <location>
        <begin position="28"/>
        <end position="49"/>
    </location>
</feature>
<keyword evidence="5" id="KW-0547">Nucleotide-binding</keyword>
<evidence type="ECO:0000256" key="1">
    <source>
        <dbReference type="ARBA" id="ARBA00004533"/>
    </source>
</evidence>
<dbReference type="EMBL" id="JBHTMA010000032">
    <property type="protein sequence ID" value="MFD1226660.1"/>
    <property type="molecule type" value="Genomic_DNA"/>
</dbReference>
<dbReference type="Gene3D" id="1.20.1560.10">
    <property type="entry name" value="ABC transporter type 1, transmembrane domain"/>
    <property type="match status" value="1"/>
</dbReference>
<dbReference type="InterPro" id="IPR039421">
    <property type="entry name" value="Type_1_exporter"/>
</dbReference>
<dbReference type="RefSeq" id="WP_289388473.1">
    <property type="nucleotide sequence ID" value="NZ_JAUCBM010000012.1"/>
</dbReference>
<dbReference type="GO" id="GO:0005524">
    <property type="term" value="F:ATP binding"/>
    <property type="evidence" value="ECO:0007669"/>
    <property type="project" value="UniProtKB-KW"/>
</dbReference>
<evidence type="ECO:0000313" key="13">
    <source>
        <dbReference type="Proteomes" id="UP001597263"/>
    </source>
</evidence>
<protein>
    <submittedName>
        <fullName evidence="12">ABC transporter ATP-binding protein</fullName>
    </submittedName>
</protein>
<keyword evidence="8 9" id="KW-0472">Membrane</keyword>
<dbReference type="CDD" id="cd18552">
    <property type="entry name" value="ABC_6TM_MsbA_like"/>
    <property type="match status" value="1"/>
</dbReference>
<feature type="transmembrane region" description="Helical" evidence="9">
    <location>
        <begin position="259"/>
        <end position="277"/>
    </location>
</feature>
<dbReference type="PROSITE" id="PS50893">
    <property type="entry name" value="ABC_TRANSPORTER_2"/>
    <property type="match status" value="1"/>
</dbReference>
<proteinExistence type="inferred from homology"/>
<keyword evidence="4 9" id="KW-0812">Transmembrane</keyword>
<dbReference type="InterPro" id="IPR027417">
    <property type="entry name" value="P-loop_NTPase"/>
</dbReference>
<keyword evidence="13" id="KW-1185">Reference proteome</keyword>
<dbReference type="Gene3D" id="3.40.50.300">
    <property type="entry name" value="P-loop containing nucleotide triphosphate hydrolases"/>
    <property type="match status" value="1"/>
</dbReference>
<accession>A0ABW3V3T6</accession>
<evidence type="ECO:0000256" key="4">
    <source>
        <dbReference type="ARBA" id="ARBA00022692"/>
    </source>
</evidence>
<comment type="caution">
    <text evidence="12">The sequence shown here is derived from an EMBL/GenBank/DDBJ whole genome shotgun (WGS) entry which is preliminary data.</text>
</comment>
<feature type="domain" description="ABC transporter" evidence="10">
    <location>
        <begin position="346"/>
        <end position="580"/>
    </location>
</feature>
<sequence length="589" mass="65113">MFSKSLSSVDKSLVYRLLRDNFSKHARLYVVAIIAMLVVAATTAMSAWIMRDIVNEMVVSRDIQQVMKIAIAVAVIFTVKGFATFFQGMFLSRAGNSIIAEQQRKIYNRLLQQGVSFYNNMPSSDILVRVTHNAQAARAVIDTIVTSFVRDMFTLLGLVAVMFYQQPLLSLISFIFGPLAILGVRILMKKVRKIMELELSSLTKIVEIVQETTIGIRVIKTFSLEHIMRKEMDTAVKAVEKRANSIAVLEAATSPIMETLAGLAIAGSIAISAIWVLEKGNTPGEMMSFITALLLAYEPAKRLARMRVSIEAGMIGVRMMYELIDKPITLTESETAIDLPKGKGEIRFKNVQFSYTDNQPILQDVNLQFPAGKMTALVGASGSGKSTIINLIMRMYDPDHGSVEIDGHDIRHVTFTSLREKLAYVGQDTFLFSNTIMYNIGLGHPNATEEDIIAAAKAANAHDFIMKMQNGYQTQVGDNGNKLSGGQKQRVAIARAMLRNSEILILDEATSALDSESEALVKEALQRLTEGKTTIVIAHRLTTITSADKIIVMEDGKLAEEGTQNELLAANGIYSRLYNYQFNPTDELI</sequence>
<reference evidence="13" key="1">
    <citation type="journal article" date="2019" name="Int. J. Syst. Evol. Microbiol.">
        <title>The Global Catalogue of Microorganisms (GCM) 10K type strain sequencing project: providing services to taxonomists for standard genome sequencing and annotation.</title>
        <authorList>
            <consortium name="The Broad Institute Genomics Platform"/>
            <consortium name="The Broad Institute Genome Sequencing Center for Infectious Disease"/>
            <person name="Wu L."/>
            <person name="Ma J."/>
        </authorList>
    </citation>
    <scope>NUCLEOTIDE SEQUENCE [LARGE SCALE GENOMIC DNA]</scope>
    <source>
        <strain evidence="13">CCUG 49584</strain>
    </source>
</reference>
<dbReference type="Pfam" id="PF00664">
    <property type="entry name" value="ABC_membrane"/>
    <property type="match status" value="1"/>
</dbReference>
<dbReference type="Proteomes" id="UP001597263">
    <property type="component" value="Unassembled WGS sequence"/>
</dbReference>
<name>A0ABW3V3T6_9HYPH</name>
<comment type="similarity">
    <text evidence="3">Belongs to the ABC transporter superfamily.</text>
</comment>
<evidence type="ECO:0000256" key="5">
    <source>
        <dbReference type="ARBA" id="ARBA00022741"/>
    </source>
</evidence>
<dbReference type="PANTHER" id="PTHR43394:SF1">
    <property type="entry name" value="ATP-BINDING CASSETTE SUB-FAMILY B MEMBER 10, MITOCHONDRIAL"/>
    <property type="match status" value="1"/>
</dbReference>
<dbReference type="InterPro" id="IPR011527">
    <property type="entry name" value="ABC1_TM_dom"/>
</dbReference>
<dbReference type="PROSITE" id="PS00211">
    <property type="entry name" value="ABC_TRANSPORTER_1"/>
    <property type="match status" value="1"/>
</dbReference>
<evidence type="ECO:0000259" key="11">
    <source>
        <dbReference type="PROSITE" id="PS50929"/>
    </source>
</evidence>
<keyword evidence="7 9" id="KW-1133">Transmembrane helix</keyword>
<dbReference type="InterPro" id="IPR003439">
    <property type="entry name" value="ABC_transporter-like_ATP-bd"/>
</dbReference>
<dbReference type="SMART" id="SM00382">
    <property type="entry name" value="AAA"/>
    <property type="match status" value="1"/>
</dbReference>
<evidence type="ECO:0000256" key="8">
    <source>
        <dbReference type="ARBA" id="ARBA00023136"/>
    </source>
</evidence>
<gene>
    <name evidence="12" type="ORF">ACFQ35_05780</name>
</gene>
<evidence type="ECO:0000256" key="9">
    <source>
        <dbReference type="SAM" id="Phobius"/>
    </source>
</evidence>
<evidence type="ECO:0000256" key="6">
    <source>
        <dbReference type="ARBA" id="ARBA00022840"/>
    </source>
</evidence>
<dbReference type="Pfam" id="PF00005">
    <property type="entry name" value="ABC_tran"/>
    <property type="match status" value="1"/>
</dbReference>
<evidence type="ECO:0000256" key="2">
    <source>
        <dbReference type="ARBA" id="ARBA00004651"/>
    </source>
</evidence>
<evidence type="ECO:0000256" key="3">
    <source>
        <dbReference type="ARBA" id="ARBA00005417"/>
    </source>
</evidence>
<dbReference type="InterPro" id="IPR036640">
    <property type="entry name" value="ABC1_TM_sf"/>
</dbReference>
<dbReference type="InterPro" id="IPR017871">
    <property type="entry name" value="ABC_transporter-like_CS"/>
</dbReference>
<evidence type="ECO:0000259" key="10">
    <source>
        <dbReference type="PROSITE" id="PS50893"/>
    </source>
</evidence>
<keyword evidence="6 12" id="KW-0067">ATP-binding</keyword>